<dbReference type="AlphaFoldDB" id="A0A0C2N6U0"/>
<feature type="signal peptide" evidence="1">
    <location>
        <begin position="1"/>
        <end position="19"/>
    </location>
</feature>
<evidence type="ECO:0000256" key="1">
    <source>
        <dbReference type="SAM" id="SignalP"/>
    </source>
</evidence>
<protein>
    <submittedName>
        <fullName evidence="2">Alginate lyase</fullName>
    </submittedName>
</protein>
<dbReference type="STRING" id="1461322.OJ16_18890"/>
<name>A0A0C2N6U0_9VIBR</name>
<keyword evidence="1" id="KW-0732">Signal</keyword>
<keyword evidence="3" id="KW-1185">Reference proteome</keyword>
<keyword evidence="2" id="KW-0456">Lyase</keyword>
<dbReference type="OrthoDB" id="6475864at2"/>
<sequence>MKKTLLASLIFMCAHSSYALDLDTISRDALLSSDRLSSISSADLIDHSQQAVQALKHRLETAKDGETILITSGKYAHLGEVKITADNLTIQAEEPGKTWFTGLVQLNLDGNNSRLDGLVFTEGGPNDEDGGIVINGDNNTLTNSTFYYFNDGYTYQPDTKRQEYPKRLWITVWGESATITLNRFEGKQKRGALILLQKDNTPDNHVVEKNIFLDMSKGHFGELDIKEAIRINSNSWEAVQMGFSTTSQYPSNSSFSDNLLINMDGEQELVAVKSGGNKILGNTIYQSAGLISLRHGKANNIENNIIIGGDKNLTGGIRIYDEDHVVHNNYITQTRMGEEGIAGNADVRAGIVINTGIIDVANGEKLSKETKGKELNKQWTPKNIKITNNSLINNENGIVYGEQVHRVSMYDNKVVGSVFGGDTVHFSHNFVSAGKETNIAIKATEVTPLTNVTNEGEVYIGQIVEPNFVQEFTTVLSDTTKINGFVSSPSVGADVSKLSVVTADIAGPSYIVTK</sequence>
<evidence type="ECO:0000313" key="3">
    <source>
        <dbReference type="Proteomes" id="UP000031672"/>
    </source>
</evidence>
<dbReference type="InterPro" id="IPR006626">
    <property type="entry name" value="PbH1"/>
</dbReference>
<dbReference type="InterPro" id="IPR011050">
    <property type="entry name" value="Pectin_lyase_fold/virulence"/>
</dbReference>
<comment type="caution">
    <text evidence="2">The sequence shown here is derived from an EMBL/GenBank/DDBJ whole genome shotgun (WGS) entry which is preliminary data.</text>
</comment>
<dbReference type="GO" id="GO:0016829">
    <property type="term" value="F:lyase activity"/>
    <property type="evidence" value="ECO:0007669"/>
    <property type="project" value="UniProtKB-KW"/>
</dbReference>
<reference evidence="2 3" key="1">
    <citation type="submission" date="2014-11" db="EMBL/GenBank/DDBJ databases">
        <title>Draft Genome Sequence of Vibrio piscirenalis strains CECT 8603T and CECT 8604, two marine Gammaproteobacterium isolated from cultured gilthead sea bream (Sparus aurata).</title>
        <authorList>
            <person name="Arahal D.R."/>
            <person name="Rodrigo-Torres L."/>
            <person name="Lucena T."/>
            <person name="Pujalte M.J."/>
        </authorList>
    </citation>
    <scope>NUCLEOTIDE SEQUENCE [LARGE SCALE GENOMIC DNA]</scope>
    <source>
        <strain evidence="2 3">DCR 1-4-2</strain>
    </source>
</reference>
<accession>A0A0C2N6U0</accession>
<dbReference type="SMART" id="SM00710">
    <property type="entry name" value="PbH1"/>
    <property type="match status" value="4"/>
</dbReference>
<proteinExistence type="predicted"/>
<dbReference type="RefSeq" id="WP_040992962.1">
    <property type="nucleotide sequence ID" value="NZ_JTKH01000025.1"/>
</dbReference>
<dbReference type="Proteomes" id="UP000031672">
    <property type="component" value="Unassembled WGS sequence"/>
</dbReference>
<organism evidence="2 3">
    <name type="scientific">Vibrio renipiscarius</name>
    <dbReference type="NCBI Taxonomy" id="1461322"/>
    <lineage>
        <taxon>Bacteria</taxon>
        <taxon>Pseudomonadati</taxon>
        <taxon>Pseudomonadota</taxon>
        <taxon>Gammaproteobacteria</taxon>
        <taxon>Vibrionales</taxon>
        <taxon>Vibrionaceae</taxon>
        <taxon>Vibrio</taxon>
    </lineage>
</organism>
<dbReference type="InterPro" id="IPR039513">
    <property type="entry name" value="PL-6"/>
</dbReference>
<evidence type="ECO:0000313" key="2">
    <source>
        <dbReference type="EMBL" id="KII75356.1"/>
    </source>
</evidence>
<dbReference type="Pfam" id="PF14592">
    <property type="entry name" value="Chondroitinas_B"/>
    <property type="match status" value="1"/>
</dbReference>
<feature type="chain" id="PRO_5009758742" evidence="1">
    <location>
        <begin position="20"/>
        <end position="514"/>
    </location>
</feature>
<dbReference type="InterPro" id="IPR012334">
    <property type="entry name" value="Pectin_lyas_fold"/>
</dbReference>
<accession>A0A0C2K9U8</accession>
<gene>
    <name evidence="2" type="ORF">OJ16_18890</name>
</gene>
<dbReference type="Gene3D" id="2.160.20.10">
    <property type="entry name" value="Single-stranded right-handed beta-helix, Pectin lyase-like"/>
    <property type="match status" value="1"/>
</dbReference>
<dbReference type="SUPFAM" id="SSF51126">
    <property type="entry name" value="Pectin lyase-like"/>
    <property type="match status" value="1"/>
</dbReference>
<dbReference type="EMBL" id="JTKH01000025">
    <property type="protein sequence ID" value="KII75356.1"/>
    <property type="molecule type" value="Genomic_DNA"/>
</dbReference>